<dbReference type="PANTHER" id="PTHR12595:SF0">
    <property type="entry name" value="ADENYLATE KINASE ISOENZYME 6"/>
    <property type="match status" value="1"/>
</dbReference>
<evidence type="ECO:0000256" key="4">
    <source>
        <dbReference type="ARBA" id="ARBA00022741"/>
    </source>
</evidence>
<keyword evidence="3" id="KW-0808">Transferase</keyword>
<keyword evidence="6" id="KW-0067">ATP-binding</keyword>
<dbReference type="PANTHER" id="PTHR12595">
    <property type="entry name" value="POS9-ACTIVATING FACTOR FAP7-RELATED"/>
    <property type="match status" value="1"/>
</dbReference>
<dbReference type="GO" id="GO:0005524">
    <property type="term" value="F:ATP binding"/>
    <property type="evidence" value="ECO:0007669"/>
    <property type="project" value="UniProtKB-KW"/>
</dbReference>
<dbReference type="EMBL" id="LNQE01001548">
    <property type="protein sequence ID" value="KUG15583.1"/>
    <property type="molecule type" value="Genomic_DNA"/>
</dbReference>
<dbReference type="InterPro" id="IPR027417">
    <property type="entry name" value="P-loop_NTPase"/>
</dbReference>
<evidence type="ECO:0000256" key="3">
    <source>
        <dbReference type="ARBA" id="ARBA00022679"/>
    </source>
</evidence>
<accession>A0A0W8F3Z8</accession>
<proteinExistence type="inferred from homology"/>
<organism evidence="7">
    <name type="scientific">hydrocarbon metagenome</name>
    <dbReference type="NCBI Taxonomy" id="938273"/>
    <lineage>
        <taxon>unclassified sequences</taxon>
        <taxon>metagenomes</taxon>
        <taxon>ecological metagenomes</taxon>
    </lineage>
</organism>
<dbReference type="InterPro" id="IPR020618">
    <property type="entry name" value="Adenyl_kinase_AK6"/>
</dbReference>
<protein>
    <submittedName>
        <fullName evidence="7">Amp/cmp kinase ak6</fullName>
    </submittedName>
</protein>
<evidence type="ECO:0000313" key="7">
    <source>
        <dbReference type="EMBL" id="KUG15583.1"/>
    </source>
</evidence>
<reference evidence="7" key="1">
    <citation type="journal article" date="2015" name="Proc. Natl. Acad. Sci. U.S.A.">
        <title>Networks of energetic and metabolic interactions define dynamics in microbial communities.</title>
        <authorList>
            <person name="Embree M."/>
            <person name="Liu J.K."/>
            <person name="Al-Bassam M.M."/>
            <person name="Zengler K."/>
        </authorList>
    </citation>
    <scope>NUCLEOTIDE SEQUENCE</scope>
</reference>
<dbReference type="GO" id="GO:0006364">
    <property type="term" value="P:rRNA processing"/>
    <property type="evidence" value="ECO:0007669"/>
    <property type="project" value="UniProtKB-KW"/>
</dbReference>
<gene>
    <name evidence="7" type="ORF">ASZ90_014761</name>
</gene>
<dbReference type="Pfam" id="PF13238">
    <property type="entry name" value="AAA_18"/>
    <property type="match status" value="1"/>
</dbReference>
<dbReference type="AlphaFoldDB" id="A0A0W8F3Z8"/>
<evidence type="ECO:0000256" key="5">
    <source>
        <dbReference type="ARBA" id="ARBA00022777"/>
    </source>
</evidence>
<keyword evidence="2" id="KW-0698">rRNA processing</keyword>
<dbReference type="SUPFAM" id="SSF52540">
    <property type="entry name" value="P-loop containing nucleoside triphosphate hydrolases"/>
    <property type="match status" value="1"/>
</dbReference>
<evidence type="ECO:0000256" key="6">
    <source>
        <dbReference type="ARBA" id="ARBA00022840"/>
    </source>
</evidence>
<keyword evidence="5 7" id="KW-0418">Kinase</keyword>
<dbReference type="GO" id="GO:0004017">
    <property type="term" value="F:AMP kinase activity"/>
    <property type="evidence" value="ECO:0007669"/>
    <property type="project" value="InterPro"/>
</dbReference>
<sequence>MMVGITGTPGTGKSSVADELARRGSSVLHISDTVEYYVLGEDDDRDTRVIDEDAWVAGFTPFDGFVEGHLAHLLPCDRVVVLRCRPDVLGERLKNRGYGSEKVRENTLAEALDVILIETVESFRPEQVYELDTTGKSIRECSTIIDQFARGSIPASFGSIDWSSYIGMIE</sequence>
<evidence type="ECO:0000256" key="1">
    <source>
        <dbReference type="ARBA" id="ARBA00022517"/>
    </source>
</evidence>
<name>A0A0W8F3Z8_9ZZZZ</name>
<comment type="caution">
    <text evidence="7">The sequence shown here is derived from an EMBL/GenBank/DDBJ whole genome shotgun (WGS) entry which is preliminary data.</text>
</comment>
<keyword evidence="1" id="KW-0690">Ribosome biogenesis</keyword>
<keyword evidence="4" id="KW-0547">Nucleotide-binding</keyword>
<dbReference type="GO" id="GO:0016887">
    <property type="term" value="F:ATP hydrolysis activity"/>
    <property type="evidence" value="ECO:0007669"/>
    <property type="project" value="InterPro"/>
</dbReference>
<evidence type="ECO:0000256" key="2">
    <source>
        <dbReference type="ARBA" id="ARBA00022552"/>
    </source>
</evidence>
<dbReference type="Gene3D" id="3.40.50.300">
    <property type="entry name" value="P-loop containing nucleotide triphosphate hydrolases"/>
    <property type="match status" value="1"/>
</dbReference>
<dbReference type="HAMAP" id="MF_00039">
    <property type="entry name" value="Adenylate_kinase_AK6"/>
    <property type="match status" value="1"/>
</dbReference>